<proteinExistence type="predicted"/>
<accession>A0ABX8S0M5</accession>
<evidence type="ECO:0000313" key="1">
    <source>
        <dbReference type="EMBL" id="QXN94175.1"/>
    </source>
</evidence>
<organism evidence="1 2">
    <name type="scientific">Nocardia iowensis</name>
    <dbReference type="NCBI Taxonomy" id="204891"/>
    <lineage>
        <taxon>Bacteria</taxon>
        <taxon>Bacillati</taxon>
        <taxon>Actinomycetota</taxon>
        <taxon>Actinomycetes</taxon>
        <taxon>Mycobacteriales</taxon>
        <taxon>Nocardiaceae</taxon>
        <taxon>Nocardia</taxon>
    </lineage>
</organism>
<protein>
    <submittedName>
        <fullName evidence="1">Uncharacterized protein</fullName>
    </submittedName>
</protein>
<sequence>MAPAVTAAPSVQPEPYPDPPACGIWGCTTEAPVLPVAYPDPQPFPDVPAGGWTIENPPPATEPLYWADFDRDGAVNWADNCVLVPNADQSPAVRPEGAPVPVNPSSHRLATEWKDANPGAMYRTSDELGAACSNYNDNWRRTVMAFRVSSNDRKRQIFEFLGRGGPLFGEDTLTLAVPTCSRLDIIGNILEWGFRLPEGLITEPLKRILTPLLTDPFSCSTGVLARLGEELGQMVWAGKHLYTPTNEGGAITNRFFAPVTEVGVFDPLIKMMPWLFPGGTGQTVQGRVRTDARSPWDGRQATAIDWRQVSDTGIGLPGSRWTITDGRATDLLDAFVRLGQVAGPGLEGQILRALPLALGEVWRSIPILAQLDVNYLIYDSCRALQEGFTACTAEIALRRINDGETRWYQEGWMPFVTIDPNMLNQTAWEATHFNEIMPEFYNLPPNNGVDN</sequence>
<name>A0ABX8S0M5_NOCIO</name>
<keyword evidence="2" id="KW-1185">Reference proteome</keyword>
<reference evidence="1 2" key="1">
    <citation type="submission" date="2021-07" db="EMBL/GenBank/DDBJ databases">
        <title>Whole Genome Sequence of Nocardia Iowensis.</title>
        <authorList>
            <person name="Lamm A."/>
            <person name="Collins-Fairclough A.M."/>
            <person name="Bunk B."/>
            <person name="Sproer C."/>
        </authorList>
    </citation>
    <scope>NUCLEOTIDE SEQUENCE [LARGE SCALE GENOMIC DNA]</scope>
    <source>
        <strain evidence="1 2">NRRL 5646</strain>
    </source>
</reference>
<dbReference type="RefSeq" id="WP_218476623.1">
    <property type="nucleotide sequence ID" value="NZ_BAABJN010000018.1"/>
</dbReference>
<gene>
    <name evidence="1" type="ORF">KV110_14580</name>
</gene>
<evidence type="ECO:0000313" key="2">
    <source>
        <dbReference type="Proteomes" id="UP000694257"/>
    </source>
</evidence>
<dbReference type="EMBL" id="CP078145">
    <property type="protein sequence ID" value="QXN94175.1"/>
    <property type="molecule type" value="Genomic_DNA"/>
</dbReference>
<dbReference type="Proteomes" id="UP000694257">
    <property type="component" value="Chromosome"/>
</dbReference>